<dbReference type="Pfam" id="PF01297">
    <property type="entry name" value="ZnuA"/>
    <property type="match status" value="1"/>
</dbReference>
<comment type="caution">
    <text evidence="7">The sequence shown here is derived from an EMBL/GenBank/DDBJ whole genome shotgun (WGS) entry which is preliminary data.</text>
</comment>
<evidence type="ECO:0000313" key="7">
    <source>
        <dbReference type="EMBL" id="KEZ49756.1"/>
    </source>
</evidence>
<evidence type="ECO:0000313" key="8">
    <source>
        <dbReference type="Proteomes" id="UP000028549"/>
    </source>
</evidence>
<dbReference type="PRINTS" id="PR00690">
    <property type="entry name" value="ADHESNFAMILY"/>
</dbReference>
<dbReference type="PANTHER" id="PTHR42953">
    <property type="entry name" value="HIGH-AFFINITY ZINC UPTAKE SYSTEM PROTEIN ZNUA-RELATED"/>
    <property type="match status" value="1"/>
</dbReference>
<proteinExistence type="inferred from homology"/>
<dbReference type="Proteomes" id="UP000028549">
    <property type="component" value="Unassembled WGS sequence"/>
</dbReference>
<dbReference type="InterPro" id="IPR006127">
    <property type="entry name" value="ZnuA-like"/>
</dbReference>
<dbReference type="EMBL" id="JNVC02000008">
    <property type="protein sequence ID" value="KEZ49756.1"/>
    <property type="molecule type" value="Genomic_DNA"/>
</dbReference>
<evidence type="ECO:0000256" key="5">
    <source>
        <dbReference type="SAM" id="MobiDB-lite"/>
    </source>
</evidence>
<gene>
    <name evidence="7" type="ORF">GS18_0214505</name>
</gene>
<feature type="signal peptide" evidence="6">
    <location>
        <begin position="1"/>
        <end position="19"/>
    </location>
</feature>
<sequence>MRKKGLSMALALLLGTALAGCADSGNETPGDDKDKLKVYTTIFPVQDFAEKIGGDAVEVESVYPANADAHTFEPSTKDMVAMAEADAFIYSGVGLEGFAEKATETLQSEDVKIIKAGEGIELADSSHNEEAHDDHAHEKEHASEEGHDDHAHEEEHASEEGHDDHAKEEEHAAEEEHAHDHGDKDPHIWLDPALAIQMAENIKNGLTELHPESKEEFEKNFNSLKADLEKLDTDYKETIDAAEKKKILVSHAAYGYWEDRYGIEQISVLGLSPTQEPSQKQLQTIVETAKENKINYVIFENNVNSKIADIVKNEIGAESLTLSNLESISEEDAKNNEDYFSIMKRNLETLKTALQ</sequence>
<dbReference type="GO" id="GO:0030001">
    <property type="term" value="P:metal ion transport"/>
    <property type="evidence" value="ECO:0007669"/>
    <property type="project" value="InterPro"/>
</dbReference>
<evidence type="ECO:0000256" key="3">
    <source>
        <dbReference type="RuleBase" id="RU003512"/>
    </source>
</evidence>
<dbReference type="SUPFAM" id="SSF53807">
    <property type="entry name" value="Helical backbone' metal receptor"/>
    <property type="match status" value="1"/>
</dbReference>
<evidence type="ECO:0000256" key="1">
    <source>
        <dbReference type="ARBA" id="ARBA00022448"/>
    </source>
</evidence>
<dbReference type="GO" id="GO:0046872">
    <property type="term" value="F:metal ion binding"/>
    <property type="evidence" value="ECO:0007669"/>
    <property type="project" value="InterPro"/>
</dbReference>
<accession>A0A084GQZ4</accession>
<dbReference type="InterPro" id="IPR006129">
    <property type="entry name" value="AdhesinB"/>
</dbReference>
<dbReference type="Gene3D" id="3.40.50.1980">
    <property type="entry name" value="Nitrogenase molybdenum iron protein domain"/>
    <property type="match status" value="3"/>
</dbReference>
<keyword evidence="8" id="KW-1185">Reference proteome</keyword>
<dbReference type="AlphaFoldDB" id="A0A084GQZ4"/>
<feature type="coiled-coil region" evidence="4">
    <location>
        <begin position="214"/>
        <end position="245"/>
    </location>
</feature>
<evidence type="ECO:0008006" key="9">
    <source>
        <dbReference type="Google" id="ProtNLM"/>
    </source>
</evidence>
<comment type="similarity">
    <text evidence="3">Belongs to the bacterial solute-binding protein 9 family.</text>
</comment>
<dbReference type="PRINTS" id="PR00691">
    <property type="entry name" value="ADHESINB"/>
</dbReference>
<evidence type="ECO:0000256" key="4">
    <source>
        <dbReference type="SAM" id="Coils"/>
    </source>
</evidence>
<organism evidence="7 8">
    <name type="scientific">Metabacillus indicus</name>
    <name type="common">Bacillus indicus</name>
    <dbReference type="NCBI Taxonomy" id="246786"/>
    <lineage>
        <taxon>Bacteria</taxon>
        <taxon>Bacillati</taxon>
        <taxon>Bacillota</taxon>
        <taxon>Bacilli</taxon>
        <taxon>Bacillales</taxon>
        <taxon>Bacillaceae</taxon>
        <taxon>Metabacillus</taxon>
    </lineage>
</organism>
<evidence type="ECO:0000256" key="6">
    <source>
        <dbReference type="SAM" id="SignalP"/>
    </source>
</evidence>
<keyword evidence="4" id="KW-0175">Coiled coil</keyword>
<dbReference type="OrthoDB" id="9810636at2"/>
<feature type="chain" id="PRO_5038529785" description="Adhesin" evidence="6">
    <location>
        <begin position="20"/>
        <end position="355"/>
    </location>
</feature>
<dbReference type="PANTHER" id="PTHR42953:SF8">
    <property type="entry name" value="ZINT DOMAIN-CONTAINING PROTEIN"/>
    <property type="match status" value="1"/>
</dbReference>
<dbReference type="RefSeq" id="WP_029566202.1">
    <property type="nucleotide sequence ID" value="NZ_JNVC02000008.1"/>
</dbReference>
<keyword evidence="2 6" id="KW-0732">Signal</keyword>
<protein>
    <recommendedName>
        <fullName evidence="9">Adhesin</fullName>
    </recommendedName>
</protein>
<dbReference type="STRING" id="246786.GS18_0214505"/>
<dbReference type="PROSITE" id="PS51257">
    <property type="entry name" value="PROKAR_LIPOPROTEIN"/>
    <property type="match status" value="1"/>
</dbReference>
<keyword evidence="1 3" id="KW-0813">Transport</keyword>
<dbReference type="InterPro" id="IPR006128">
    <property type="entry name" value="Lipoprotein_PsaA-like"/>
</dbReference>
<dbReference type="GO" id="GO:0007155">
    <property type="term" value="P:cell adhesion"/>
    <property type="evidence" value="ECO:0007669"/>
    <property type="project" value="InterPro"/>
</dbReference>
<evidence type="ECO:0000256" key="2">
    <source>
        <dbReference type="ARBA" id="ARBA00022729"/>
    </source>
</evidence>
<feature type="region of interest" description="Disordered" evidence="5">
    <location>
        <begin position="126"/>
        <end position="187"/>
    </location>
</feature>
<reference evidence="7 8" key="1">
    <citation type="journal article" date="2005" name="Int. J. Syst. Evol. Microbiol.">
        <title>Bacillus cibi sp. nov., isolated from jeotgal, a traditional Korean fermented seafood.</title>
        <authorList>
            <person name="Yoon J.H."/>
            <person name="Lee C.H."/>
            <person name="Oh T.K."/>
        </authorList>
    </citation>
    <scope>NUCLEOTIDE SEQUENCE [LARGE SCALE GENOMIC DNA]</scope>
    <source>
        <strain evidence="7 8">DSM 16189</strain>
    </source>
</reference>
<name>A0A084GQZ4_METID</name>
<dbReference type="InterPro" id="IPR050492">
    <property type="entry name" value="Bact_metal-bind_prot9"/>
</dbReference>